<dbReference type="InterPro" id="IPR007197">
    <property type="entry name" value="rSAM"/>
</dbReference>
<dbReference type="GeneID" id="53316608"/>
<dbReference type="InterPro" id="IPR034391">
    <property type="entry name" value="AdoMet-like_SPASM_containing"/>
</dbReference>
<dbReference type="SUPFAM" id="SSF102114">
    <property type="entry name" value="Radical SAM enzymes"/>
    <property type="match status" value="1"/>
</dbReference>
<dbReference type="AlphaFoldDB" id="A0A143DDD5"/>
<keyword evidence="4" id="KW-0479">Metal-binding</keyword>
<dbReference type="SFLD" id="SFLDS00029">
    <property type="entry name" value="Radical_SAM"/>
    <property type="match status" value="1"/>
</dbReference>
<dbReference type="SFLD" id="SFLDG01387">
    <property type="entry name" value="BtrN-like_SPASM_domain_contain"/>
    <property type="match status" value="1"/>
</dbReference>
<proteinExistence type="predicted"/>
<gene>
    <name evidence="8" type="ORF">AY555_05505</name>
</gene>
<dbReference type="InterPro" id="IPR050377">
    <property type="entry name" value="Radical_SAM_PqqE_MftC-like"/>
</dbReference>
<reference evidence="8 9" key="1">
    <citation type="submission" date="2016-02" db="EMBL/GenBank/DDBJ databases">
        <title>Complete Genome of H5569, the type strain of the newly described species Haematospirillium jordaniae.</title>
        <authorList>
            <person name="Nicholson A.C."/>
            <person name="Humrighouse B.W."/>
            <person name="Loparov V."/>
            <person name="McQuiston J.R."/>
        </authorList>
    </citation>
    <scope>NUCLEOTIDE SEQUENCE [LARGE SCALE GENOMIC DNA]</scope>
    <source>
        <strain evidence="8 9">H5569</strain>
    </source>
</reference>
<dbReference type="GO" id="GO:0051536">
    <property type="term" value="F:iron-sulfur cluster binding"/>
    <property type="evidence" value="ECO:0007669"/>
    <property type="project" value="UniProtKB-KW"/>
</dbReference>
<evidence type="ECO:0000256" key="4">
    <source>
        <dbReference type="ARBA" id="ARBA00022723"/>
    </source>
</evidence>
<protein>
    <submittedName>
        <fullName evidence="8">Radical SAM protein</fullName>
    </submittedName>
</protein>
<keyword evidence="3" id="KW-0949">S-adenosyl-L-methionine</keyword>
<feature type="domain" description="Radical SAM core" evidence="7">
    <location>
        <begin position="22"/>
        <end position="246"/>
    </location>
</feature>
<keyword evidence="2" id="KW-0004">4Fe-4S</keyword>
<evidence type="ECO:0000256" key="6">
    <source>
        <dbReference type="ARBA" id="ARBA00023014"/>
    </source>
</evidence>
<dbReference type="Pfam" id="PF13186">
    <property type="entry name" value="SPASM"/>
    <property type="match status" value="1"/>
</dbReference>
<evidence type="ECO:0000259" key="7">
    <source>
        <dbReference type="PROSITE" id="PS51918"/>
    </source>
</evidence>
<dbReference type="Pfam" id="PF04055">
    <property type="entry name" value="Radical_SAM"/>
    <property type="match status" value="1"/>
</dbReference>
<dbReference type="KEGG" id="hjo:AY555_05505"/>
<dbReference type="PANTHER" id="PTHR11228">
    <property type="entry name" value="RADICAL SAM DOMAIN PROTEIN"/>
    <property type="match status" value="1"/>
</dbReference>
<keyword evidence="6" id="KW-0411">Iron-sulfur</keyword>
<dbReference type="SMART" id="SM00729">
    <property type="entry name" value="Elp3"/>
    <property type="match status" value="1"/>
</dbReference>
<evidence type="ECO:0000313" key="8">
    <source>
        <dbReference type="EMBL" id="AMW34725.1"/>
    </source>
</evidence>
<dbReference type="InterPro" id="IPR058240">
    <property type="entry name" value="rSAM_sf"/>
</dbReference>
<keyword evidence="5" id="KW-0408">Iron</keyword>
<dbReference type="PANTHER" id="PTHR11228:SF7">
    <property type="entry name" value="PQQA PEPTIDE CYCLASE"/>
    <property type="match status" value="1"/>
</dbReference>
<dbReference type="OrthoDB" id="5288924at2"/>
<dbReference type="InterPro" id="IPR023885">
    <property type="entry name" value="4Fe4S-binding_SPASM_dom"/>
</dbReference>
<dbReference type="CDD" id="cd01335">
    <property type="entry name" value="Radical_SAM"/>
    <property type="match status" value="1"/>
</dbReference>
<dbReference type="SFLD" id="SFLDG01067">
    <property type="entry name" value="SPASM/twitch_domain_containing"/>
    <property type="match status" value="1"/>
</dbReference>
<dbReference type="STRING" id="1549855.AY555_05505"/>
<keyword evidence="9" id="KW-1185">Reference proteome</keyword>
<dbReference type="Gene3D" id="3.20.20.70">
    <property type="entry name" value="Aldolase class I"/>
    <property type="match status" value="1"/>
</dbReference>
<dbReference type="InterPro" id="IPR013785">
    <property type="entry name" value="Aldolase_TIM"/>
</dbReference>
<dbReference type="Proteomes" id="UP000076066">
    <property type="component" value="Chromosome"/>
</dbReference>
<sequence length="336" mass="38319">MITCAPESTLAETYDFGGRLSARFPSQIIMDITEVCNLACTHCPHPVFAKSEHYAGRYLDPALNEKMIEEVRQHGQGHIRYIRYASNGEPLVHPDGYNMIKAAVDYSGVFVTLTTNGKIMNEKRTRNLLEAGVHLIDISIDAFRPETYAKIRVKGNLEVTRENTLRLIRWVRESGAKTKVVVSFVEQPENTAEAADFERYWKDQGAQYVVMRRLHSCSGAVADVADASRVIQADGVRRPCLYPWERITINARGDLAFCPSDWVHGSYVADYRNTTIHDAWQGAFYRRLREAHQTNNYRHHPFCGQCPDWAATRWPREGRSYADMVEDFIQDEGSVP</sequence>
<accession>A0A143DDD5</accession>
<name>A0A143DDD5_9PROT</name>
<dbReference type="CDD" id="cd21109">
    <property type="entry name" value="SPASM"/>
    <property type="match status" value="1"/>
</dbReference>
<dbReference type="PROSITE" id="PS51918">
    <property type="entry name" value="RADICAL_SAM"/>
    <property type="match status" value="1"/>
</dbReference>
<dbReference type="RefSeq" id="WP_066134467.1">
    <property type="nucleotide sequence ID" value="NZ_CP014525.1"/>
</dbReference>
<organism evidence="8 9">
    <name type="scientific">Haematospirillum jordaniae</name>
    <dbReference type="NCBI Taxonomy" id="1549855"/>
    <lineage>
        <taxon>Bacteria</taxon>
        <taxon>Pseudomonadati</taxon>
        <taxon>Pseudomonadota</taxon>
        <taxon>Alphaproteobacteria</taxon>
        <taxon>Rhodospirillales</taxon>
        <taxon>Novispirillaceae</taxon>
        <taxon>Haematospirillum</taxon>
    </lineage>
</organism>
<evidence type="ECO:0000313" key="9">
    <source>
        <dbReference type="Proteomes" id="UP000076066"/>
    </source>
</evidence>
<dbReference type="GO" id="GO:0046872">
    <property type="term" value="F:metal ion binding"/>
    <property type="evidence" value="ECO:0007669"/>
    <property type="project" value="UniProtKB-KW"/>
</dbReference>
<dbReference type="InterPro" id="IPR006638">
    <property type="entry name" value="Elp3/MiaA/NifB-like_rSAM"/>
</dbReference>
<evidence type="ECO:0000256" key="1">
    <source>
        <dbReference type="ARBA" id="ARBA00001966"/>
    </source>
</evidence>
<evidence type="ECO:0000256" key="3">
    <source>
        <dbReference type="ARBA" id="ARBA00022691"/>
    </source>
</evidence>
<dbReference type="GO" id="GO:0003824">
    <property type="term" value="F:catalytic activity"/>
    <property type="evidence" value="ECO:0007669"/>
    <property type="project" value="InterPro"/>
</dbReference>
<dbReference type="EMBL" id="CP014525">
    <property type="protein sequence ID" value="AMW34725.1"/>
    <property type="molecule type" value="Genomic_DNA"/>
</dbReference>
<comment type="cofactor">
    <cofactor evidence="1">
        <name>[4Fe-4S] cluster</name>
        <dbReference type="ChEBI" id="CHEBI:49883"/>
    </cofactor>
</comment>
<evidence type="ECO:0000256" key="5">
    <source>
        <dbReference type="ARBA" id="ARBA00023004"/>
    </source>
</evidence>
<evidence type="ECO:0000256" key="2">
    <source>
        <dbReference type="ARBA" id="ARBA00022485"/>
    </source>
</evidence>